<feature type="transmembrane region" description="Helical" evidence="2">
    <location>
        <begin position="406"/>
        <end position="427"/>
    </location>
</feature>
<dbReference type="Pfam" id="PF05048">
    <property type="entry name" value="NosD"/>
    <property type="match status" value="1"/>
</dbReference>
<reference evidence="4 5" key="1">
    <citation type="submission" date="2016-11" db="EMBL/GenBank/DDBJ databases">
        <authorList>
            <person name="Jaros S."/>
            <person name="Januszkiewicz K."/>
            <person name="Wedrychowicz H."/>
        </authorList>
    </citation>
    <scope>NUCLEOTIDE SEQUENCE [LARGE SCALE GENOMIC DNA]</scope>
    <source>
        <strain evidence="4 5">NF2</strain>
    </source>
</reference>
<keyword evidence="2" id="KW-0812">Transmembrane</keyword>
<dbReference type="InterPro" id="IPR011050">
    <property type="entry name" value="Pectin_lyase_fold/virulence"/>
</dbReference>
<gene>
    <name evidence="4" type="ORF">BP422_01400</name>
</gene>
<dbReference type="InterPro" id="IPR007742">
    <property type="entry name" value="NosD_dom"/>
</dbReference>
<dbReference type="SMART" id="SM00710">
    <property type="entry name" value="PbH1"/>
    <property type="match status" value="7"/>
</dbReference>
<evidence type="ECO:0000313" key="4">
    <source>
        <dbReference type="EMBL" id="ASJ52308.1"/>
    </source>
</evidence>
<evidence type="ECO:0000259" key="3">
    <source>
        <dbReference type="Pfam" id="PF05048"/>
    </source>
</evidence>
<dbReference type="InterPro" id="IPR012334">
    <property type="entry name" value="Pectin_lyas_fold"/>
</dbReference>
<dbReference type="Gene3D" id="2.160.20.10">
    <property type="entry name" value="Single-stranded right-handed beta-helix, Pectin lyase-like"/>
    <property type="match status" value="2"/>
</dbReference>
<evidence type="ECO:0000313" key="5">
    <source>
        <dbReference type="Proteomes" id="UP000197781"/>
    </source>
</evidence>
<keyword evidence="2" id="KW-0472">Membrane</keyword>
<dbReference type="AlphaFoldDB" id="A0A220MBD4"/>
<organism evidence="4 5">
    <name type="scientific">Brevibacillus formosus</name>
    <dbReference type="NCBI Taxonomy" id="54913"/>
    <lineage>
        <taxon>Bacteria</taxon>
        <taxon>Bacillati</taxon>
        <taxon>Bacillota</taxon>
        <taxon>Bacilli</taxon>
        <taxon>Bacillales</taxon>
        <taxon>Paenibacillaceae</taxon>
        <taxon>Brevibacillus</taxon>
    </lineage>
</organism>
<sequence>MQAMIDQARPNDTVTIPYGLYKGPIRITKPIQLVANDPVKIINPSEEEATLTIESDNVSVQGIHIVDKRINSDVAALVIRGDQNFLENVIVETKGIGIQLRQADYNTLHNVQVIGKIKGDGSPTTSSGHNHGAQPEVKPKQTEKARRGNGIDLRESHHNRFIKNQVTNVEDGFYVENSDRNHLEQNLVTKSRYGYHFMGTSDTTVINNIGMENVTGSQLMESRNLTVTGNQFLKQQKNPGSQGILLITVQDTLIANNTIEGNRVGLYLEQSSGITVKNNLLSLNFIGMQFLSSSDNVLTDNQFVSNVIQAQAQDSQNNNLNKNYWDNLQGLDVNGDSRSDLPYEMNPFYLGLTDAVPAYQLFFQAPGFVFLEGLFTSGAGSAIKDASPLMQPSDTVLIESGQTSGWGAGILGLILLIGSCSIIYIGVRKS</sequence>
<evidence type="ECO:0000256" key="2">
    <source>
        <dbReference type="SAM" id="Phobius"/>
    </source>
</evidence>
<dbReference type="InterPro" id="IPR006626">
    <property type="entry name" value="PbH1"/>
</dbReference>
<dbReference type="NCBIfam" id="TIGR03804">
    <property type="entry name" value="para_beta_helix"/>
    <property type="match status" value="3"/>
</dbReference>
<evidence type="ECO:0000256" key="1">
    <source>
        <dbReference type="SAM" id="MobiDB-lite"/>
    </source>
</evidence>
<dbReference type="EMBL" id="CP018145">
    <property type="protein sequence ID" value="ASJ52308.1"/>
    <property type="molecule type" value="Genomic_DNA"/>
</dbReference>
<keyword evidence="2" id="KW-1133">Transmembrane helix</keyword>
<dbReference type="Proteomes" id="UP000197781">
    <property type="component" value="Chromosome"/>
</dbReference>
<dbReference type="InterPro" id="IPR022441">
    <property type="entry name" value="Para_beta_helix_rpt-2"/>
</dbReference>
<dbReference type="SUPFAM" id="SSF51126">
    <property type="entry name" value="Pectin lyase-like"/>
    <property type="match status" value="1"/>
</dbReference>
<protein>
    <submittedName>
        <fullName evidence="4">ABC transporter substrate-binding protein</fullName>
    </submittedName>
</protein>
<dbReference type="RefSeq" id="WP_088906226.1">
    <property type="nucleotide sequence ID" value="NZ_CP018145.1"/>
</dbReference>
<accession>A0A220MBD4</accession>
<dbReference type="KEGG" id="bfm:BP422_01400"/>
<feature type="domain" description="Periplasmic copper-binding protein NosD beta helix" evidence="3">
    <location>
        <begin position="145"/>
        <end position="326"/>
    </location>
</feature>
<name>A0A220MBD4_9BACL</name>
<feature type="region of interest" description="Disordered" evidence="1">
    <location>
        <begin position="117"/>
        <end position="150"/>
    </location>
</feature>
<proteinExistence type="predicted"/>
<feature type="compositionally biased region" description="Basic and acidic residues" evidence="1">
    <location>
        <begin position="137"/>
        <end position="146"/>
    </location>
</feature>